<dbReference type="InterPro" id="IPR013320">
    <property type="entry name" value="ConA-like_dom_sf"/>
</dbReference>
<dbReference type="Pfam" id="PF18962">
    <property type="entry name" value="Por_Secre_tail"/>
    <property type="match status" value="1"/>
</dbReference>
<evidence type="ECO:0000256" key="2">
    <source>
        <dbReference type="ARBA" id="ARBA00022729"/>
    </source>
</evidence>
<dbReference type="PROSITE" id="PS51892">
    <property type="entry name" value="SUBTILASE"/>
    <property type="match status" value="1"/>
</dbReference>
<dbReference type="CDD" id="cd00063">
    <property type="entry name" value="FN3"/>
    <property type="match status" value="2"/>
</dbReference>
<dbReference type="GO" id="GO:0004252">
    <property type="term" value="F:serine-type endopeptidase activity"/>
    <property type="evidence" value="ECO:0007669"/>
    <property type="project" value="InterPro"/>
</dbReference>
<dbReference type="CDD" id="cd06263">
    <property type="entry name" value="MAM"/>
    <property type="match status" value="1"/>
</dbReference>
<reference evidence="9 10" key="1">
    <citation type="journal article" date="2014" name="Int. J. Syst. Evol. Microbiol.">
        <title>Complete genome sequence of Corynebacterium casei LMG S-19264T (=DSM 44701T), isolated from a smear-ripened cheese.</title>
        <authorList>
            <consortium name="US DOE Joint Genome Institute (JGI-PGF)"/>
            <person name="Walter F."/>
            <person name="Albersmeier A."/>
            <person name="Kalinowski J."/>
            <person name="Ruckert C."/>
        </authorList>
    </citation>
    <scope>NUCLEOTIDE SEQUENCE [LARGE SCALE GENOMIC DNA]</scope>
    <source>
        <strain evidence="9 10">KCTC 12285</strain>
    </source>
</reference>
<evidence type="ECO:0008006" key="11">
    <source>
        <dbReference type="Google" id="ProtNLM"/>
    </source>
</evidence>
<dbReference type="InterPro" id="IPR026444">
    <property type="entry name" value="Secre_tail"/>
</dbReference>
<dbReference type="Pfam" id="PF00041">
    <property type="entry name" value="fn3"/>
    <property type="match status" value="2"/>
</dbReference>
<protein>
    <recommendedName>
        <fullName evidence="11">Por secretion system C-terminal sorting domain-containing protein</fullName>
    </recommendedName>
</protein>
<dbReference type="Gene3D" id="2.60.40.10">
    <property type="entry name" value="Immunoglobulins"/>
    <property type="match status" value="2"/>
</dbReference>
<dbReference type="AlphaFoldDB" id="A0A918JU29"/>
<dbReference type="PANTHER" id="PTHR23282:SF101">
    <property type="entry name" value="MAM DOMAIN-CONTAINING PROTEIN"/>
    <property type="match status" value="1"/>
</dbReference>
<dbReference type="InterPro" id="IPR051560">
    <property type="entry name" value="MAM_domain-containing"/>
</dbReference>
<dbReference type="SMART" id="SM00137">
    <property type="entry name" value="MAM"/>
    <property type="match status" value="1"/>
</dbReference>
<dbReference type="InterPro" id="IPR036852">
    <property type="entry name" value="Peptidase_S8/S53_dom_sf"/>
</dbReference>
<feature type="domain" description="MAM" evidence="7">
    <location>
        <begin position="610"/>
        <end position="776"/>
    </location>
</feature>
<sequence>MLFSIFVNAQNNYDRENIKNQTNLQALQKIINKSNSQDKIYKAIAFNQKISLTKTTADGHLGVFYSFNENGDPVYAYDDNVDAATSGRTDKIWTGGSSGLNLTGAGIQIGVWESGRASTTHQELKGRVSSGDGALPTNHGTHTGGTLIGKGVDPAARGMASEATIKGYTASGMVAEAASFAAAGGILANNSNSPIGSNGVYDANARDMDEVTYNAPFYLHCKSAGNNGGPYNSVYGNQLAKNLFVVANSNDVLNYTGPSSVTMASSSSYGPSNDWRIKPDITNNGVGVYSSDAISDTSYSTKTGTSMSTPATTGTIALLQQHYKNINGTYMRAATAKALIIDTADEVGANDGPDFRSGWGLVNAERAAQVITNNGNTSAIEELVLNNGGTYTKTFTSDGVTPLAITIAWNDPAGPTNTGNNPILVNDLDMRVTGNNNTYSPWVMVPNGNFNNYTDAAQKGDNYRDNVEKIDAVLAAGTYTVTVTHKGALTNGAQDFSLVINGIIGVPDTQAPSKPTNLIASNTGATSTNLSWVASTDNVRVSEYKIFEGTTTIGTSSTTNFNVTGLSANTTYSFTVKAKDAAGNLSENSNIVNVITTSTPACTGINSFPYSESFESNLGAWINTSGDDIEWTRGSGGTPSSGTGPSTGQEGSFYLYTEASTNVTPPGSPNKIALLNSPCIDLSNISNVSLDFGYHMLGTAMGSLQVLISTDNGVSYTSIWSQNGSQGNIWNQASVSLTSYTGSVIQLQFKATTGTGWSSDIAIDTIKIISDTRDNQAPTAPTNLSTANITNTTLDLSWNASTDNVAVTEYDVYERNTVIATTTGTSYQATGLTANTSYSFRIKAKDANDNQSSFSNTSIAITLPDIGGGNCTGISKYVTGTSYNQGEEVQNAGGKYMCNIPGWCSSTAAWAYAPGTGLYWQDAWSKTGNCSSNALYSLFPTITKDITSLIIKTENASLIKINLYDFTGKLINSQTYQENQKSIIQDLSEFKEGLYIFKIYIDNKVYTEKIIKK</sequence>
<evidence type="ECO:0000256" key="3">
    <source>
        <dbReference type="ARBA" id="ARBA00022801"/>
    </source>
</evidence>
<accession>A0A918JU29</accession>
<evidence type="ECO:0000313" key="9">
    <source>
        <dbReference type="EMBL" id="GGX14208.1"/>
    </source>
</evidence>
<keyword evidence="3" id="KW-0378">Hydrolase</keyword>
<organism evidence="9 10">
    <name type="scientific">Aquimarina muelleri</name>
    <dbReference type="NCBI Taxonomy" id="279356"/>
    <lineage>
        <taxon>Bacteria</taxon>
        <taxon>Pseudomonadati</taxon>
        <taxon>Bacteroidota</taxon>
        <taxon>Flavobacteriia</taxon>
        <taxon>Flavobacteriales</taxon>
        <taxon>Flavobacteriaceae</taxon>
        <taxon>Aquimarina</taxon>
    </lineage>
</organism>
<dbReference type="InterPro" id="IPR023828">
    <property type="entry name" value="Peptidase_S8_Ser-AS"/>
</dbReference>
<dbReference type="SUPFAM" id="SSF49785">
    <property type="entry name" value="Galactose-binding domain-like"/>
    <property type="match status" value="1"/>
</dbReference>
<evidence type="ECO:0000259" key="7">
    <source>
        <dbReference type="PROSITE" id="PS50060"/>
    </source>
</evidence>
<dbReference type="Proteomes" id="UP000601108">
    <property type="component" value="Unassembled WGS sequence"/>
</dbReference>
<dbReference type="Pfam" id="PF00629">
    <property type="entry name" value="MAM"/>
    <property type="match status" value="1"/>
</dbReference>
<dbReference type="InterPro" id="IPR000998">
    <property type="entry name" value="MAM_dom"/>
</dbReference>
<evidence type="ECO:0000256" key="6">
    <source>
        <dbReference type="SAM" id="MobiDB-lite"/>
    </source>
</evidence>
<dbReference type="SMART" id="SM00060">
    <property type="entry name" value="FN3"/>
    <property type="match status" value="2"/>
</dbReference>
<dbReference type="SUPFAM" id="SSF49265">
    <property type="entry name" value="Fibronectin type III"/>
    <property type="match status" value="2"/>
</dbReference>
<dbReference type="SUPFAM" id="SSF52743">
    <property type="entry name" value="Subtilisin-like"/>
    <property type="match status" value="1"/>
</dbReference>
<feature type="domain" description="Fibronectin type-III" evidence="8">
    <location>
        <begin position="514"/>
        <end position="600"/>
    </location>
</feature>
<keyword evidence="10" id="KW-1185">Reference proteome</keyword>
<dbReference type="PROSITE" id="PS50060">
    <property type="entry name" value="MAM_2"/>
    <property type="match status" value="1"/>
</dbReference>
<dbReference type="PROSITE" id="PS00138">
    <property type="entry name" value="SUBTILASE_SER"/>
    <property type="match status" value="1"/>
</dbReference>
<name>A0A918JU29_9FLAO</name>
<dbReference type="InterPro" id="IPR000209">
    <property type="entry name" value="Peptidase_S8/S53_dom"/>
</dbReference>
<dbReference type="GO" id="GO:0016020">
    <property type="term" value="C:membrane"/>
    <property type="evidence" value="ECO:0007669"/>
    <property type="project" value="InterPro"/>
</dbReference>
<comment type="caution">
    <text evidence="9">The sequence shown here is derived from an EMBL/GenBank/DDBJ whole genome shotgun (WGS) entry which is preliminary data.</text>
</comment>
<dbReference type="NCBIfam" id="TIGR04183">
    <property type="entry name" value="Por_Secre_tail"/>
    <property type="match status" value="1"/>
</dbReference>
<dbReference type="InterPro" id="IPR003961">
    <property type="entry name" value="FN3_dom"/>
</dbReference>
<dbReference type="GO" id="GO:0004553">
    <property type="term" value="F:hydrolase activity, hydrolyzing O-glycosyl compounds"/>
    <property type="evidence" value="ECO:0007669"/>
    <property type="project" value="UniProtKB-ARBA"/>
</dbReference>
<evidence type="ECO:0000256" key="1">
    <source>
        <dbReference type="ARBA" id="ARBA00022670"/>
    </source>
</evidence>
<dbReference type="GO" id="GO:0005975">
    <property type="term" value="P:carbohydrate metabolic process"/>
    <property type="evidence" value="ECO:0007669"/>
    <property type="project" value="UniProtKB-ARBA"/>
</dbReference>
<comment type="similarity">
    <text evidence="5">Belongs to the peptidase S8 family.</text>
</comment>
<proteinExistence type="inferred from homology"/>
<dbReference type="Gene3D" id="2.60.120.200">
    <property type="match status" value="1"/>
</dbReference>
<dbReference type="Pfam" id="PF00082">
    <property type="entry name" value="Peptidase_S8"/>
    <property type="match status" value="1"/>
</dbReference>
<gene>
    <name evidence="9" type="ORF">GCM10007384_14760</name>
</gene>
<evidence type="ECO:0000313" key="10">
    <source>
        <dbReference type="Proteomes" id="UP000601108"/>
    </source>
</evidence>
<evidence type="ECO:0000256" key="4">
    <source>
        <dbReference type="ARBA" id="ARBA00022825"/>
    </source>
</evidence>
<comment type="caution">
    <text evidence="5">Lacks conserved residue(s) required for the propagation of feature annotation.</text>
</comment>
<dbReference type="PRINTS" id="PR00723">
    <property type="entry name" value="SUBTILISIN"/>
</dbReference>
<dbReference type="InterPro" id="IPR015500">
    <property type="entry name" value="Peptidase_S8_subtilisin-rel"/>
</dbReference>
<evidence type="ECO:0000256" key="5">
    <source>
        <dbReference type="PROSITE-ProRule" id="PRU01240"/>
    </source>
</evidence>
<keyword evidence="1" id="KW-0645">Protease</keyword>
<dbReference type="InterPro" id="IPR036116">
    <property type="entry name" value="FN3_sf"/>
</dbReference>
<dbReference type="InterPro" id="IPR013783">
    <property type="entry name" value="Ig-like_fold"/>
</dbReference>
<evidence type="ECO:0000259" key="8">
    <source>
        <dbReference type="PROSITE" id="PS50853"/>
    </source>
</evidence>
<dbReference type="InterPro" id="IPR008979">
    <property type="entry name" value="Galactose-bd-like_sf"/>
</dbReference>
<dbReference type="PROSITE" id="PS50853">
    <property type="entry name" value="FN3"/>
    <property type="match status" value="2"/>
</dbReference>
<keyword evidence="2" id="KW-0732">Signal</keyword>
<keyword evidence="4" id="KW-0720">Serine protease</keyword>
<feature type="region of interest" description="Disordered" evidence="6">
    <location>
        <begin position="126"/>
        <end position="148"/>
    </location>
</feature>
<dbReference type="Gene3D" id="2.60.120.380">
    <property type="match status" value="1"/>
</dbReference>
<dbReference type="PANTHER" id="PTHR23282">
    <property type="entry name" value="APICAL ENDOSOMAL GLYCOPROTEIN PRECURSOR"/>
    <property type="match status" value="1"/>
</dbReference>
<feature type="domain" description="Fibronectin type-III" evidence="8">
    <location>
        <begin position="780"/>
        <end position="865"/>
    </location>
</feature>
<dbReference type="EMBL" id="BMWS01000007">
    <property type="protein sequence ID" value="GGX14208.1"/>
    <property type="molecule type" value="Genomic_DNA"/>
</dbReference>
<dbReference type="Gene3D" id="3.40.50.200">
    <property type="entry name" value="Peptidase S8/S53 domain"/>
    <property type="match status" value="1"/>
</dbReference>
<dbReference type="SUPFAM" id="SSF49899">
    <property type="entry name" value="Concanavalin A-like lectins/glucanases"/>
    <property type="match status" value="1"/>
</dbReference>
<dbReference type="GO" id="GO:0006508">
    <property type="term" value="P:proteolysis"/>
    <property type="evidence" value="ECO:0007669"/>
    <property type="project" value="UniProtKB-KW"/>
</dbReference>